<gene>
    <name evidence="9" type="primary">CDC7</name>
    <name evidence="9" type="ORF">AAF712_002735</name>
</gene>
<dbReference type="EC" id="2.7.11.1" evidence="1"/>
<reference evidence="9 10" key="1">
    <citation type="submission" date="2024-05" db="EMBL/GenBank/DDBJ databases">
        <title>A draft genome resource for the thread blight pathogen Marasmius tenuissimus strain MS-2.</title>
        <authorList>
            <person name="Yulfo-Soto G.E."/>
            <person name="Baruah I.K."/>
            <person name="Amoako-Attah I."/>
            <person name="Bukari Y."/>
            <person name="Meinhardt L.W."/>
            <person name="Bailey B.A."/>
            <person name="Cohen S.P."/>
        </authorList>
    </citation>
    <scope>NUCLEOTIDE SEQUENCE [LARGE SCALE GENOMIC DNA]</scope>
    <source>
        <strain evidence="9 10">MS-2</strain>
    </source>
</reference>
<keyword evidence="3 9" id="KW-0808">Transferase</keyword>
<organism evidence="9 10">
    <name type="scientific">Marasmius tenuissimus</name>
    <dbReference type="NCBI Taxonomy" id="585030"/>
    <lineage>
        <taxon>Eukaryota</taxon>
        <taxon>Fungi</taxon>
        <taxon>Dikarya</taxon>
        <taxon>Basidiomycota</taxon>
        <taxon>Agaricomycotina</taxon>
        <taxon>Agaricomycetes</taxon>
        <taxon>Agaricomycetidae</taxon>
        <taxon>Agaricales</taxon>
        <taxon>Marasmiineae</taxon>
        <taxon>Marasmiaceae</taxon>
        <taxon>Marasmius</taxon>
    </lineage>
</organism>
<dbReference type="PROSITE" id="PS00108">
    <property type="entry name" value="PROTEIN_KINASE_ST"/>
    <property type="match status" value="1"/>
</dbReference>
<evidence type="ECO:0000256" key="4">
    <source>
        <dbReference type="ARBA" id="ARBA00022741"/>
    </source>
</evidence>
<evidence type="ECO:0000256" key="1">
    <source>
        <dbReference type="ARBA" id="ARBA00012513"/>
    </source>
</evidence>
<dbReference type="Gene3D" id="1.10.510.10">
    <property type="entry name" value="Transferase(Phosphotransferase) domain 1"/>
    <property type="match status" value="1"/>
</dbReference>
<dbReference type="Gene3D" id="3.30.200.20">
    <property type="entry name" value="Phosphorylase Kinase, domain 1"/>
    <property type="match status" value="1"/>
</dbReference>
<feature type="region of interest" description="Disordered" evidence="7">
    <location>
        <begin position="666"/>
        <end position="710"/>
    </location>
</feature>
<dbReference type="EMBL" id="JBBXMP010000008">
    <property type="protein sequence ID" value="KAL0070243.1"/>
    <property type="molecule type" value="Genomic_DNA"/>
</dbReference>
<dbReference type="InterPro" id="IPR011009">
    <property type="entry name" value="Kinase-like_dom_sf"/>
</dbReference>
<feature type="compositionally biased region" description="Basic and acidic residues" evidence="7">
    <location>
        <begin position="504"/>
        <end position="521"/>
    </location>
</feature>
<name>A0ABR3A952_9AGAR</name>
<keyword evidence="5" id="KW-0418">Kinase</keyword>
<sequence>MFNDLLNRSASSSDPMDQEKYIKHISKVRPSVKYGGSPVATKNALCVDMDDAMDQSDDLIIIDGPAEQTPKPLTGIKTTIARQADEHIRFSDDITGDVGVELEQGDDTAGNEAEEGKNDEDGDEQGKEQEEVDDEEADSDDEESSLLTKPPEEQQEILAEIKELEKAVGFQLTDDYKLVDRLGTGTFSSVYKAVDLHYSKWDNNPWRGHHPPSSSAYYQSAPRSTHSRVFVAIKRIYVTSSPERIRNEISILEECRSCRHVSQLITAFRERDQVVVVMPYQRNDDFREYFTSLPMAGIKSYFRCLFRALRDIHSREIIHRDVKPANFLFDPRTGIGTLCDFGLACRMETGPHHGTCLHTPGTPEHPHGKILDQKDYNADQCRNASRQAKHKCGQPSEKVGYPEKDTRPVSKANRAGTRGFRAPEVLFKCGDQTGAIDMWSAGVILLFFLTRKFPIFQSNDDVEALMEIAAIIGKRRMDKVAMLHNRTFATNVPTVTPDGMPWKDFIEKQNPDIRTPPEPDARYYPYSKQLEAHQQRRLEKLDADVDLDEDAEGDVDPEHDLGSPLSSPPSPLGFHTRLRSSSTAGTSTISFPSSPPKTMSSPEPESTIATPPRRRKPQLPNSGLEYTPRPPSEVSHNRDVDNAIQMVELLMNPNCTSRITPKKALYHPFLHNSHKTRRKSGQRRSTGGNGRKEDDAMEDVDADGDGTRGTVYSLGAGDDLLQDDESEPSDDEFFPHPFGKGVCRKYHFKDGVTEEPFVRVFADDARGGENSRMEVLRLESGEGVAIGRQPCEFHRVGYELDMM</sequence>
<dbReference type="CDD" id="cd14019">
    <property type="entry name" value="STKc_Cdc7"/>
    <property type="match status" value="1"/>
</dbReference>
<dbReference type="GO" id="GO:0004674">
    <property type="term" value="F:protein serine/threonine kinase activity"/>
    <property type="evidence" value="ECO:0007669"/>
    <property type="project" value="UniProtKB-EC"/>
</dbReference>
<evidence type="ECO:0000256" key="7">
    <source>
        <dbReference type="SAM" id="MobiDB-lite"/>
    </source>
</evidence>
<feature type="domain" description="Protein kinase" evidence="8">
    <location>
        <begin position="176"/>
        <end position="670"/>
    </location>
</feature>
<dbReference type="PANTHER" id="PTHR44167:SF23">
    <property type="entry name" value="CDC7 KINASE, ISOFORM A-RELATED"/>
    <property type="match status" value="1"/>
</dbReference>
<feature type="compositionally biased region" description="Polar residues" evidence="7">
    <location>
        <begin position="579"/>
        <end position="609"/>
    </location>
</feature>
<evidence type="ECO:0000256" key="2">
    <source>
        <dbReference type="ARBA" id="ARBA00022527"/>
    </source>
</evidence>
<keyword evidence="9" id="KW-0132">Cell division</keyword>
<feature type="region of interest" description="Disordered" evidence="7">
    <location>
        <begin position="102"/>
        <end position="153"/>
    </location>
</feature>
<evidence type="ECO:0000256" key="3">
    <source>
        <dbReference type="ARBA" id="ARBA00022679"/>
    </source>
</evidence>
<dbReference type="Pfam" id="PF00069">
    <property type="entry name" value="Pkinase"/>
    <property type="match status" value="2"/>
</dbReference>
<feature type="compositionally biased region" description="Acidic residues" evidence="7">
    <location>
        <begin position="695"/>
        <end position="704"/>
    </location>
</feature>
<dbReference type="InterPro" id="IPR000719">
    <property type="entry name" value="Prot_kinase_dom"/>
</dbReference>
<dbReference type="SUPFAM" id="SSF56112">
    <property type="entry name" value="Protein kinase-like (PK-like)"/>
    <property type="match status" value="1"/>
</dbReference>
<accession>A0ABR3A952</accession>
<dbReference type="PROSITE" id="PS50011">
    <property type="entry name" value="PROTEIN_KINASE_DOM"/>
    <property type="match status" value="1"/>
</dbReference>
<evidence type="ECO:0000256" key="6">
    <source>
        <dbReference type="ARBA" id="ARBA00022840"/>
    </source>
</evidence>
<keyword evidence="9" id="KW-0131">Cell cycle</keyword>
<feature type="region of interest" description="Disordered" evidence="7">
    <location>
        <begin position="499"/>
        <end position="523"/>
    </location>
</feature>
<dbReference type="InterPro" id="IPR008271">
    <property type="entry name" value="Ser/Thr_kinase_AS"/>
</dbReference>
<evidence type="ECO:0000313" key="9">
    <source>
        <dbReference type="EMBL" id="KAL0070243.1"/>
    </source>
</evidence>
<feature type="region of interest" description="Disordered" evidence="7">
    <location>
        <begin position="386"/>
        <end position="413"/>
    </location>
</feature>
<evidence type="ECO:0000259" key="8">
    <source>
        <dbReference type="PROSITE" id="PS50011"/>
    </source>
</evidence>
<feature type="compositionally biased region" description="Basic residues" evidence="7">
    <location>
        <begin position="672"/>
        <end position="682"/>
    </location>
</feature>
<keyword evidence="6" id="KW-0067">ATP-binding</keyword>
<dbReference type="PANTHER" id="PTHR44167">
    <property type="entry name" value="OVARIAN-SPECIFIC SERINE/THREONINE-PROTEIN KINASE LOK-RELATED"/>
    <property type="match status" value="1"/>
</dbReference>
<dbReference type="Proteomes" id="UP001437256">
    <property type="component" value="Unassembled WGS sequence"/>
</dbReference>
<keyword evidence="10" id="KW-1185">Reference proteome</keyword>
<keyword evidence="2" id="KW-0723">Serine/threonine-protein kinase</keyword>
<feature type="compositionally biased region" description="Acidic residues" evidence="7">
    <location>
        <begin position="130"/>
        <end position="144"/>
    </location>
</feature>
<keyword evidence="4" id="KW-0547">Nucleotide-binding</keyword>
<evidence type="ECO:0000313" key="10">
    <source>
        <dbReference type="Proteomes" id="UP001437256"/>
    </source>
</evidence>
<feature type="region of interest" description="Disordered" evidence="7">
    <location>
        <begin position="550"/>
        <end position="637"/>
    </location>
</feature>
<dbReference type="SMART" id="SM00220">
    <property type="entry name" value="S_TKc"/>
    <property type="match status" value="1"/>
</dbReference>
<protein>
    <recommendedName>
        <fullName evidence="1">non-specific serine/threonine protein kinase</fullName>
        <ecNumber evidence="1">2.7.11.1</ecNumber>
    </recommendedName>
</protein>
<dbReference type="GO" id="GO:0051301">
    <property type="term" value="P:cell division"/>
    <property type="evidence" value="ECO:0007669"/>
    <property type="project" value="UniProtKB-KW"/>
</dbReference>
<proteinExistence type="predicted"/>
<comment type="caution">
    <text evidence="9">The sequence shown here is derived from an EMBL/GenBank/DDBJ whole genome shotgun (WGS) entry which is preliminary data.</text>
</comment>
<evidence type="ECO:0000256" key="5">
    <source>
        <dbReference type="ARBA" id="ARBA00022777"/>
    </source>
</evidence>